<sequence length="231" mass="25794">MSRPRVAVIIPTLNEAVCIADTLRRVHALPGPVECIVADGHSTDETRAYASPYATVCTSPRGRGRQMNMGATRATASILLFLHADTTVTPAAWSAMHRALQRPSVQAGTFRLTFDRSTPLLRFYAWCTGLNWWGFAFGDRGLFIRRTHFEAIGGFAPISIFEDLDMARRLCTQGGFQFVDAPVVTSARRFRAVGTLRQQMQNAWLWLRYMTGTPPAKMANAYAYSNDVRRT</sequence>
<evidence type="ECO:0000256" key="3">
    <source>
        <dbReference type="ARBA" id="ARBA00022676"/>
    </source>
</evidence>
<comment type="subcellular location">
    <subcellularLocation>
        <location evidence="1">Cell membrane</location>
    </subcellularLocation>
</comment>
<dbReference type="GO" id="GO:0016757">
    <property type="term" value="F:glycosyltransferase activity"/>
    <property type="evidence" value="ECO:0007669"/>
    <property type="project" value="UniProtKB-KW"/>
</dbReference>
<keyword evidence="4 7" id="KW-0808">Transferase</keyword>
<protein>
    <submittedName>
        <fullName evidence="7">Glycosyl transferase</fullName>
    </submittedName>
</protein>
<dbReference type="GO" id="GO:0005886">
    <property type="term" value="C:plasma membrane"/>
    <property type="evidence" value="ECO:0007669"/>
    <property type="project" value="UniProtKB-SubCell"/>
</dbReference>
<feature type="domain" description="Glycosyltransferase 2-like" evidence="6">
    <location>
        <begin position="8"/>
        <end position="120"/>
    </location>
</feature>
<keyword evidence="3" id="KW-0328">Glycosyltransferase</keyword>
<name>A0A2H3NRM1_9BACT</name>
<dbReference type="InterPro" id="IPR026461">
    <property type="entry name" value="Trfase_2_rSAM/seldom_assoc"/>
</dbReference>
<keyword evidence="8" id="KW-1185">Reference proteome</keyword>
<gene>
    <name evidence="7" type="ORF">CRI93_10195</name>
</gene>
<keyword evidence="5" id="KW-0472">Membrane</keyword>
<dbReference type="EMBL" id="PDEP01000009">
    <property type="protein sequence ID" value="PEN06188.1"/>
    <property type="molecule type" value="Genomic_DNA"/>
</dbReference>
<dbReference type="Gene3D" id="3.90.550.10">
    <property type="entry name" value="Spore Coat Polysaccharide Biosynthesis Protein SpsA, Chain A"/>
    <property type="match status" value="1"/>
</dbReference>
<dbReference type="InterPro" id="IPR029044">
    <property type="entry name" value="Nucleotide-diphossugar_trans"/>
</dbReference>
<dbReference type="AlphaFoldDB" id="A0A2H3NRM1"/>
<dbReference type="RefSeq" id="WP_098062534.1">
    <property type="nucleotide sequence ID" value="NZ_PDEP01000009.1"/>
</dbReference>
<keyword evidence="2" id="KW-1003">Cell membrane</keyword>
<evidence type="ECO:0000256" key="1">
    <source>
        <dbReference type="ARBA" id="ARBA00004236"/>
    </source>
</evidence>
<dbReference type="InterPro" id="IPR001173">
    <property type="entry name" value="Glyco_trans_2-like"/>
</dbReference>
<comment type="caution">
    <text evidence="7">The sequence shown here is derived from an EMBL/GenBank/DDBJ whole genome shotgun (WGS) entry which is preliminary data.</text>
</comment>
<dbReference type="PANTHER" id="PTHR43646:SF2">
    <property type="entry name" value="GLYCOSYLTRANSFERASE 2-LIKE DOMAIN-CONTAINING PROTEIN"/>
    <property type="match status" value="1"/>
</dbReference>
<organism evidence="7 8">
    <name type="scientific">Longimonas halophila</name>
    <dbReference type="NCBI Taxonomy" id="1469170"/>
    <lineage>
        <taxon>Bacteria</taxon>
        <taxon>Pseudomonadati</taxon>
        <taxon>Rhodothermota</taxon>
        <taxon>Rhodothermia</taxon>
        <taxon>Rhodothermales</taxon>
        <taxon>Salisaetaceae</taxon>
        <taxon>Longimonas</taxon>
    </lineage>
</organism>
<evidence type="ECO:0000313" key="7">
    <source>
        <dbReference type="EMBL" id="PEN06188.1"/>
    </source>
</evidence>
<evidence type="ECO:0000256" key="4">
    <source>
        <dbReference type="ARBA" id="ARBA00022679"/>
    </source>
</evidence>
<evidence type="ECO:0000256" key="5">
    <source>
        <dbReference type="ARBA" id="ARBA00023136"/>
    </source>
</evidence>
<dbReference type="Pfam" id="PF00535">
    <property type="entry name" value="Glycos_transf_2"/>
    <property type="match status" value="1"/>
</dbReference>
<accession>A0A2H3NRM1</accession>
<evidence type="ECO:0000259" key="6">
    <source>
        <dbReference type="Pfam" id="PF00535"/>
    </source>
</evidence>
<reference evidence="7 8" key="1">
    <citation type="submission" date="2017-10" db="EMBL/GenBank/DDBJ databases">
        <title>Draft genome of Longimonas halophila.</title>
        <authorList>
            <person name="Goh K.M."/>
            <person name="Shamsir M.S."/>
            <person name="Lim S.W."/>
        </authorList>
    </citation>
    <scope>NUCLEOTIDE SEQUENCE [LARGE SCALE GENOMIC DNA]</scope>
    <source>
        <strain evidence="7 8">KCTC 42399</strain>
    </source>
</reference>
<dbReference type="Proteomes" id="UP000221024">
    <property type="component" value="Unassembled WGS sequence"/>
</dbReference>
<dbReference type="NCBIfam" id="TIGR04283">
    <property type="entry name" value="glyco_like_mftF"/>
    <property type="match status" value="1"/>
</dbReference>
<dbReference type="SUPFAM" id="SSF53448">
    <property type="entry name" value="Nucleotide-diphospho-sugar transferases"/>
    <property type="match status" value="1"/>
</dbReference>
<dbReference type="OrthoDB" id="9810303at2"/>
<dbReference type="PANTHER" id="PTHR43646">
    <property type="entry name" value="GLYCOSYLTRANSFERASE"/>
    <property type="match status" value="1"/>
</dbReference>
<proteinExistence type="predicted"/>
<evidence type="ECO:0000313" key="8">
    <source>
        <dbReference type="Proteomes" id="UP000221024"/>
    </source>
</evidence>
<dbReference type="CDD" id="cd02522">
    <property type="entry name" value="GT_2_like_a"/>
    <property type="match status" value="1"/>
</dbReference>
<evidence type="ECO:0000256" key="2">
    <source>
        <dbReference type="ARBA" id="ARBA00022475"/>
    </source>
</evidence>